<reference evidence="2 3" key="1">
    <citation type="submission" date="2018-05" db="EMBL/GenBank/DDBJ databases">
        <authorList>
            <person name="Datahose"/>
        </authorList>
    </citation>
    <scope>NUCLEOTIDE SEQUENCE</scope>
</reference>
<evidence type="ECO:0000313" key="3">
    <source>
        <dbReference type="Proteomes" id="UP000265100"/>
    </source>
</evidence>
<reference evidence="3" key="2">
    <citation type="submission" date="2023-03" db="EMBL/GenBank/DDBJ databases">
        <authorList>
            <consortium name="Wellcome Sanger Institute Data Sharing"/>
        </authorList>
    </citation>
    <scope>NUCLEOTIDE SEQUENCE [LARGE SCALE GENOMIC DNA]</scope>
</reference>
<feature type="region of interest" description="Disordered" evidence="1">
    <location>
        <begin position="91"/>
        <end position="214"/>
    </location>
</feature>
<reference evidence="2" key="3">
    <citation type="submission" date="2025-08" db="UniProtKB">
        <authorList>
            <consortium name="Ensembl"/>
        </authorList>
    </citation>
    <scope>IDENTIFICATION</scope>
</reference>
<accession>A0AAX7USW4</accession>
<feature type="compositionally biased region" description="Basic and acidic residues" evidence="1">
    <location>
        <begin position="104"/>
        <end position="167"/>
    </location>
</feature>
<dbReference type="Ensembl" id="ENSACLT00000060076.1">
    <property type="protein sequence ID" value="ENSACLP00000067816.1"/>
    <property type="gene ID" value="ENSACLG00000010762.2"/>
</dbReference>
<protein>
    <recommendedName>
        <fullName evidence="4">Epithelial stromal interaction 1</fullName>
    </recommendedName>
</protein>
<reference evidence="2" key="4">
    <citation type="submission" date="2025-09" db="UniProtKB">
        <authorList>
            <consortium name="Ensembl"/>
        </authorList>
    </citation>
    <scope>IDENTIFICATION</scope>
</reference>
<dbReference type="AlphaFoldDB" id="A0AAX7USW4"/>
<gene>
    <name evidence="2" type="primary">EPSTI1</name>
</gene>
<keyword evidence="3" id="KW-1185">Reference proteome</keyword>
<sequence>MTDVSGQDQTLPNPNVHGNPQVPTGQPRYSDGYTIIPPNESKRNEMKTIAQKEEEALNRWKETQRVPSVCVNPERLGGDVTLAEVRQKQQINHQSMKLQKKIKKAEDDKRKRQEEEEKLQKMKAKQREKAEHLREKERQEDQRRREEFEPDRLRTQERFLQNFERKASSASTTAIRTSSRASALSDRRHRLRDESLRPQSSKRQTSSCGSDQDPGSCCSFSIGSISHIALPFISSICRRVLVCLSGRFDTKL</sequence>
<organism evidence="2 3">
    <name type="scientific">Astatotilapia calliptera</name>
    <name type="common">Eastern happy</name>
    <name type="synonym">Chromis callipterus</name>
    <dbReference type="NCBI Taxonomy" id="8154"/>
    <lineage>
        <taxon>Eukaryota</taxon>
        <taxon>Metazoa</taxon>
        <taxon>Chordata</taxon>
        <taxon>Craniata</taxon>
        <taxon>Vertebrata</taxon>
        <taxon>Euteleostomi</taxon>
        <taxon>Actinopterygii</taxon>
        <taxon>Neopterygii</taxon>
        <taxon>Teleostei</taxon>
        <taxon>Neoteleostei</taxon>
        <taxon>Acanthomorphata</taxon>
        <taxon>Ovalentaria</taxon>
        <taxon>Cichlomorphae</taxon>
        <taxon>Cichliformes</taxon>
        <taxon>Cichlidae</taxon>
        <taxon>African cichlids</taxon>
        <taxon>Pseudocrenilabrinae</taxon>
        <taxon>Haplochromini</taxon>
        <taxon>Astatotilapia</taxon>
    </lineage>
</organism>
<dbReference type="GeneTree" id="ENSGT00390000013820"/>
<evidence type="ECO:0000256" key="1">
    <source>
        <dbReference type="SAM" id="MobiDB-lite"/>
    </source>
</evidence>
<feature type="compositionally biased region" description="Polar residues" evidence="1">
    <location>
        <begin position="1"/>
        <end position="24"/>
    </location>
</feature>
<dbReference type="PANTHER" id="PTHR22529">
    <property type="entry name" value="EPITHELIAL-STROMAL INTERACTION PROTEIN 1"/>
    <property type="match status" value="1"/>
</dbReference>
<feature type="region of interest" description="Disordered" evidence="1">
    <location>
        <begin position="1"/>
        <end position="44"/>
    </location>
</feature>
<name>A0AAX7USW4_ASTCA</name>
<feature type="compositionally biased region" description="Low complexity" evidence="1">
    <location>
        <begin position="168"/>
        <end position="184"/>
    </location>
</feature>
<dbReference type="InterPro" id="IPR026185">
    <property type="entry name" value="EPSTI1"/>
</dbReference>
<proteinExistence type="predicted"/>
<dbReference type="Proteomes" id="UP000265100">
    <property type="component" value="Chromosome 16"/>
</dbReference>
<dbReference type="PANTHER" id="PTHR22529:SF1">
    <property type="entry name" value="EPITHELIAL-STROMAL INTERACTION PROTEIN 1"/>
    <property type="match status" value="1"/>
</dbReference>
<evidence type="ECO:0000313" key="2">
    <source>
        <dbReference type="Ensembl" id="ENSACLP00000067816.1"/>
    </source>
</evidence>
<feature type="compositionally biased region" description="Polar residues" evidence="1">
    <location>
        <begin position="197"/>
        <end position="210"/>
    </location>
</feature>
<evidence type="ECO:0008006" key="4">
    <source>
        <dbReference type="Google" id="ProtNLM"/>
    </source>
</evidence>